<feature type="region of interest" description="Disordered" evidence="5">
    <location>
        <begin position="413"/>
        <end position="461"/>
    </location>
</feature>
<organism evidence="6 7">
    <name type="scientific">Vitis vinifera</name>
    <name type="common">Grape</name>
    <dbReference type="NCBI Taxonomy" id="29760"/>
    <lineage>
        <taxon>Eukaryota</taxon>
        <taxon>Viridiplantae</taxon>
        <taxon>Streptophyta</taxon>
        <taxon>Embryophyta</taxon>
        <taxon>Tracheophyta</taxon>
        <taxon>Spermatophyta</taxon>
        <taxon>Magnoliopsida</taxon>
        <taxon>eudicotyledons</taxon>
        <taxon>Gunneridae</taxon>
        <taxon>Pentapetalae</taxon>
        <taxon>rosids</taxon>
        <taxon>Vitales</taxon>
        <taxon>Vitaceae</taxon>
        <taxon>Viteae</taxon>
        <taxon>Vitis</taxon>
    </lineage>
</organism>
<feature type="region of interest" description="Disordered" evidence="5">
    <location>
        <begin position="474"/>
        <end position="535"/>
    </location>
</feature>
<comment type="similarity">
    <text evidence="2">Belongs to the RRP1 family.</text>
</comment>
<dbReference type="InterPro" id="IPR010301">
    <property type="entry name" value="RRP1"/>
</dbReference>
<evidence type="ECO:0000256" key="3">
    <source>
        <dbReference type="ARBA" id="ARBA00022552"/>
    </source>
</evidence>
<feature type="compositionally biased region" description="Polar residues" evidence="5">
    <location>
        <begin position="353"/>
        <end position="381"/>
    </location>
</feature>
<protein>
    <recommendedName>
        <fullName evidence="8">Ribosomal RNA processing protein 1-like B</fullName>
    </recommendedName>
</protein>
<evidence type="ECO:0000256" key="1">
    <source>
        <dbReference type="ARBA" id="ARBA00004123"/>
    </source>
</evidence>
<proteinExistence type="inferred from homology"/>
<name>A0ABY9CVN9_VITVI</name>
<feature type="compositionally biased region" description="Low complexity" evidence="5">
    <location>
        <begin position="307"/>
        <end position="321"/>
    </location>
</feature>
<dbReference type="Pfam" id="PF05997">
    <property type="entry name" value="Nop52"/>
    <property type="match status" value="1"/>
</dbReference>
<evidence type="ECO:0000256" key="4">
    <source>
        <dbReference type="ARBA" id="ARBA00023242"/>
    </source>
</evidence>
<evidence type="ECO:0000313" key="6">
    <source>
        <dbReference type="EMBL" id="WJZ98783.1"/>
    </source>
</evidence>
<keyword evidence="7" id="KW-1185">Reference proteome</keyword>
<accession>A0ABY9CVN9</accession>
<dbReference type="Proteomes" id="UP001227230">
    <property type="component" value="Chromosome 11"/>
</dbReference>
<feature type="compositionally biased region" description="Basic residues" evidence="5">
    <location>
        <begin position="513"/>
        <end position="527"/>
    </location>
</feature>
<feature type="region of interest" description="Disordered" evidence="5">
    <location>
        <begin position="307"/>
        <end position="381"/>
    </location>
</feature>
<evidence type="ECO:0000256" key="2">
    <source>
        <dbReference type="ARBA" id="ARBA00006374"/>
    </source>
</evidence>
<dbReference type="PANTHER" id="PTHR13026:SF0">
    <property type="entry name" value="RIBOSOMAL RNA PROCESSING 1B"/>
    <property type="match status" value="1"/>
</dbReference>
<keyword evidence="4" id="KW-0539">Nucleus</keyword>
<keyword evidence="3" id="KW-0698">rRNA processing</keyword>
<evidence type="ECO:0000313" key="7">
    <source>
        <dbReference type="Proteomes" id="UP001227230"/>
    </source>
</evidence>
<comment type="subcellular location">
    <subcellularLocation>
        <location evidence="1">Nucleus</location>
    </subcellularLocation>
</comment>
<evidence type="ECO:0008006" key="8">
    <source>
        <dbReference type="Google" id="ProtNLM"/>
    </source>
</evidence>
<evidence type="ECO:0000256" key="5">
    <source>
        <dbReference type="SAM" id="MobiDB-lite"/>
    </source>
</evidence>
<feature type="compositionally biased region" description="Basic residues" evidence="5">
    <location>
        <begin position="322"/>
        <end position="332"/>
    </location>
</feature>
<dbReference type="EMBL" id="CP126658">
    <property type="protein sequence ID" value="WJZ98783.1"/>
    <property type="molecule type" value="Genomic_DNA"/>
</dbReference>
<sequence>MALDRIRHLASCDKSTRDEALRLLHTWLPSQSQVSEEDMKKVWKGLFYSLWHADKTPVQSDLIDRLASLLTTLNLPLSIHYFSVFLLTMRREWPGIDALRLDKFYLLIRKFMYNFFLVLKNNSWDLEISKRLIVVLELEDGRFSGNGVGYHVASVFLEELRPFLPVRREIVSVLFEPFVEVMGRSADKVLVGKVKSNVFDFLVRMGQRLLEVKRLGGDEGGDGDAVAFGTLAVGFGFSKKFYELGSAPDCLQGNRKVLFGLHEGFAKLEKDFASARIEISIPEDDNCDEDELPTLIPIAQPEAEVEGASEVVESVGNGSARKASKKSKKLKKVSGGSDKKNKMKKKKSPDLVSENSATVEYNENVTVPNDENSNCEPSSDQSLIDFNESVISNLQMQFEKVAAEVGLGNELMGLCDSPTRPVNGTVSKKRKRAKNNNEHDVSSQGDDESSALAKSKGKSAKKVKFSIKNNLVWKPQSPLPPQSLRLPPSVTPRGSALKKGIPPGPVREMPQTKKVKKRAKSLKKGRNGIKSISPAIKRLKKLQSLSI</sequence>
<gene>
    <name evidence="6" type="ORF">VitviT2T_017289</name>
</gene>
<reference evidence="6 7" key="1">
    <citation type="journal article" date="2023" name="Hortic Res">
        <title>The complete reference genome for grapevine (Vitis vinifera L.) genetics and breeding.</title>
        <authorList>
            <person name="Shi X."/>
            <person name="Cao S."/>
            <person name="Wang X."/>
            <person name="Huang S."/>
            <person name="Wang Y."/>
            <person name="Liu Z."/>
            <person name="Liu W."/>
            <person name="Leng X."/>
            <person name="Peng Y."/>
            <person name="Wang N."/>
            <person name="Wang Y."/>
            <person name="Ma Z."/>
            <person name="Xu X."/>
            <person name="Zhang F."/>
            <person name="Xue H."/>
            <person name="Zhong H."/>
            <person name="Wang Y."/>
            <person name="Zhang K."/>
            <person name="Velt A."/>
            <person name="Avia K."/>
            <person name="Holtgrawe D."/>
            <person name="Grimplet J."/>
            <person name="Matus J.T."/>
            <person name="Ware D."/>
            <person name="Wu X."/>
            <person name="Wang H."/>
            <person name="Liu C."/>
            <person name="Fang Y."/>
            <person name="Rustenholz C."/>
            <person name="Cheng Z."/>
            <person name="Xiao H."/>
            <person name="Zhou Y."/>
        </authorList>
    </citation>
    <scope>NUCLEOTIDE SEQUENCE [LARGE SCALE GENOMIC DNA]</scope>
    <source>
        <strain evidence="7">cv. Pinot noir / PN40024</strain>
        <tissue evidence="6">Leaf</tissue>
    </source>
</reference>
<dbReference type="PANTHER" id="PTHR13026">
    <property type="entry name" value="NNP-1 PROTEIN NOVEL NUCLEAR PROTEIN 1 NOP52"/>
    <property type="match status" value="1"/>
</dbReference>